<name>A0AAW9HC61_9ACTO</name>
<gene>
    <name evidence="1" type="ORF">R6G74_05005</name>
</gene>
<evidence type="ECO:0000313" key="2">
    <source>
        <dbReference type="Proteomes" id="UP001288320"/>
    </source>
</evidence>
<accession>A0AAW9HC61</accession>
<proteinExistence type="predicted"/>
<dbReference type="Proteomes" id="UP001288320">
    <property type="component" value="Unassembled WGS sequence"/>
</dbReference>
<comment type="caution">
    <text evidence="1">The sequence shown here is derived from an EMBL/GenBank/DDBJ whole genome shotgun (WGS) entry which is preliminary data.</text>
</comment>
<dbReference type="RefSeq" id="WP_143231794.1">
    <property type="nucleotide sequence ID" value="NZ_CP136960.1"/>
</dbReference>
<organism evidence="1 2">
    <name type="scientific">Actinotignum timonense</name>
    <dbReference type="NCBI Taxonomy" id="1870995"/>
    <lineage>
        <taxon>Bacteria</taxon>
        <taxon>Bacillati</taxon>
        <taxon>Actinomycetota</taxon>
        <taxon>Actinomycetes</taxon>
        <taxon>Actinomycetales</taxon>
        <taxon>Actinomycetaceae</taxon>
        <taxon>Actinotignum</taxon>
    </lineage>
</organism>
<dbReference type="EMBL" id="JAWNFV010000009">
    <property type="protein sequence ID" value="MDY5140670.1"/>
    <property type="molecule type" value="Genomic_DNA"/>
</dbReference>
<evidence type="ECO:0000313" key="1">
    <source>
        <dbReference type="EMBL" id="MDY5140670.1"/>
    </source>
</evidence>
<dbReference type="GeneID" id="92813675"/>
<dbReference type="AlphaFoldDB" id="A0AAW9HC61"/>
<sequence>MSYVTSIRSTFHWHGKEKSGYKTHHLSISPIGAGNIHQRRFERGDPAMTTRRQAAQRGASKAAEIIANPGQRVSAKKRRSGEIAMLRANLKMEIQMQKRLREQKDFFTF</sequence>
<reference evidence="1" key="1">
    <citation type="submission" date="2023-10" db="EMBL/GenBank/DDBJ databases">
        <title>Whole Genome based description of the genera Actinobaculum and Actinotignum reveals a complex phylogenetic relationship within the species included in the genus Actinotignum.</title>
        <authorList>
            <person name="Jensen C.S."/>
            <person name="Dargis R."/>
            <person name="Kemp M."/>
            <person name="Christensen J.J."/>
        </authorList>
    </citation>
    <scope>NUCLEOTIDE SEQUENCE</scope>
    <source>
        <strain evidence="1">SLA_B245</strain>
    </source>
</reference>
<protein>
    <submittedName>
        <fullName evidence="1">Uncharacterized protein</fullName>
    </submittedName>
</protein>